<sequence length="346" mass="40078">MLLYIHIPFCDSKCGYCAFFSQVNKENMITPYFQALLKDIKHTLKHFSVKKITSIFVGGGTPNFVDSKHYKEIFNLLMPLCASDCEITFEMNPNLITHSWLSEIKGLGANRLSIGVQSFYDDKLQMLERVHSYDDICRAFDIAYKHIENISLDLIYDCKLDTNKRMEYELESALKLPISHLSAYSLSIDSNSRFGDRKAYSLQSRESFGVFVRDFLQKKGFRQYEVSNFSYKNKCRHNLGYWNGEAYLGVGASSVGRVDSVRYFATPNLEQYITNPFQRKEEALSQNDLNFESIFMGFRSEIGVEKSLLNKTKLKYVIESNLCYEYDNRIYANDFFLADSIALYLS</sequence>
<dbReference type="GO" id="GO:0046872">
    <property type="term" value="F:metal ion binding"/>
    <property type="evidence" value="ECO:0007669"/>
    <property type="project" value="UniProtKB-UniRule"/>
</dbReference>
<name>A0A1Q2LIA7_9HELI</name>
<evidence type="ECO:0000256" key="1">
    <source>
        <dbReference type="ARBA" id="ARBA00006100"/>
    </source>
</evidence>
<comment type="similarity">
    <text evidence="1">Belongs to the anaerobic coproporphyrinogen-III oxidase family. HemW subfamily.</text>
</comment>
<keyword evidence="2" id="KW-0479">Metal-binding</keyword>
<dbReference type="Proteomes" id="UP000188298">
    <property type="component" value="Chromosome"/>
</dbReference>
<evidence type="ECO:0000256" key="2">
    <source>
        <dbReference type="RuleBase" id="RU364116"/>
    </source>
</evidence>
<evidence type="ECO:0000313" key="4">
    <source>
        <dbReference type="EMBL" id="AQQ60123.1"/>
    </source>
</evidence>
<keyword evidence="2" id="KW-0004">4Fe-4S</keyword>
<dbReference type="SFLD" id="SFLDG01065">
    <property type="entry name" value="anaerobic_coproporphyrinogen-I"/>
    <property type="match status" value="1"/>
</dbReference>
<dbReference type="KEGG" id="hbl:XJ32_08485"/>
<keyword evidence="2" id="KW-0349">Heme</keyword>
<dbReference type="GO" id="GO:0006779">
    <property type="term" value="P:porphyrin-containing compound biosynthetic process"/>
    <property type="evidence" value="ECO:0007669"/>
    <property type="project" value="InterPro"/>
</dbReference>
<keyword evidence="2" id="KW-0963">Cytoplasm</keyword>
<keyword evidence="2" id="KW-0949">S-adenosyl-L-methionine</keyword>
<keyword evidence="2" id="KW-0408">Iron</keyword>
<dbReference type="InterPro" id="IPR034505">
    <property type="entry name" value="Coproporphyrinogen-III_oxidase"/>
</dbReference>
<dbReference type="EMBL" id="CP019645">
    <property type="protein sequence ID" value="AQQ60123.1"/>
    <property type="molecule type" value="Genomic_DNA"/>
</dbReference>
<dbReference type="GO" id="GO:0004109">
    <property type="term" value="F:coproporphyrinogen oxidase activity"/>
    <property type="evidence" value="ECO:0007669"/>
    <property type="project" value="InterPro"/>
</dbReference>
<dbReference type="GO" id="GO:0051539">
    <property type="term" value="F:4 iron, 4 sulfur cluster binding"/>
    <property type="evidence" value="ECO:0007669"/>
    <property type="project" value="UniProtKB-UniRule"/>
</dbReference>
<dbReference type="InterPro" id="IPR007197">
    <property type="entry name" value="rSAM"/>
</dbReference>
<dbReference type="GO" id="GO:0005737">
    <property type="term" value="C:cytoplasm"/>
    <property type="evidence" value="ECO:0007669"/>
    <property type="project" value="UniProtKB-SubCell"/>
</dbReference>
<dbReference type="Pfam" id="PF04055">
    <property type="entry name" value="Radical_SAM"/>
    <property type="match status" value="1"/>
</dbReference>
<dbReference type="SFLD" id="SFLDS00029">
    <property type="entry name" value="Radical_SAM"/>
    <property type="match status" value="1"/>
</dbReference>
<dbReference type="RefSeq" id="WP_077389062.1">
    <property type="nucleotide sequence ID" value="NZ_CP019645.1"/>
</dbReference>
<comment type="function">
    <text evidence="2">Probably acts as a heme chaperone, transferring heme to an unknown acceptor. Binds one molecule of heme per monomer, possibly covalently. Binds 1 [4Fe-4S] cluster. The cluster is coordinated with 3 cysteines and an exchangeable S-adenosyl-L-methionine.</text>
</comment>
<comment type="subcellular location">
    <subcellularLocation>
        <location evidence="2">Cytoplasm</location>
    </subcellularLocation>
</comment>
<dbReference type="SMART" id="SM00729">
    <property type="entry name" value="Elp3"/>
    <property type="match status" value="1"/>
</dbReference>
<keyword evidence="2" id="KW-0411">Iron-sulfur</keyword>
<dbReference type="AlphaFoldDB" id="A0A1Q2LIA7"/>
<organism evidence="4 5">
    <name type="scientific">Helicobacter bilis</name>
    <dbReference type="NCBI Taxonomy" id="37372"/>
    <lineage>
        <taxon>Bacteria</taxon>
        <taxon>Pseudomonadati</taxon>
        <taxon>Campylobacterota</taxon>
        <taxon>Epsilonproteobacteria</taxon>
        <taxon>Campylobacterales</taxon>
        <taxon>Helicobacteraceae</taxon>
        <taxon>Helicobacter</taxon>
    </lineage>
</organism>
<protein>
    <recommendedName>
        <fullName evidence="2">Heme chaperone HemW</fullName>
    </recommendedName>
</protein>
<dbReference type="InterPro" id="IPR004559">
    <property type="entry name" value="HemW-like"/>
</dbReference>
<dbReference type="InterPro" id="IPR006638">
    <property type="entry name" value="Elp3/MiaA/NifB-like_rSAM"/>
</dbReference>
<dbReference type="PROSITE" id="PS51918">
    <property type="entry name" value="RADICAL_SAM"/>
    <property type="match status" value="1"/>
</dbReference>
<feature type="domain" description="Radical SAM core" evidence="3">
    <location>
        <begin position="1"/>
        <end position="222"/>
    </location>
</feature>
<reference evidence="4 5" key="1">
    <citation type="submission" date="2017-02" db="EMBL/GenBank/DDBJ databases">
        <title>Whole genome sequencing of Helicobacter bilis strain AAQJH.</title>
        <authorList>
            <person name="Conlan S."/>
            <person name="Thomas P.J."/>
            <person name="Mullikin J."/>
            <person name="Palmore T.N."/>
            <person name="Frank K.M."/>
            <person name="Segre J.A."/>
        </authorList>
    </citation>
    <scope>NUCLEOTIDE SEQUENCE [LARGE SCALE GENOMIC DNA]</scope>
    <source>
        <strain evidence="4 5">AAQJH</strain>
    </source>
</reference>
<evidence type="ECO:0000259" key="3">
    <source>
        <dbReference type="PROSITE" id="PS51918"/>
    </source>
</evidence>
<proteinExistence type="inferred from homology"/>
<dbReference type="NCBIfam" id="TIGR00539">
    <property type="entry name" value="hemN_rel"/>
    <property type="match status" value="1"/>
</dbReference>
<keyword evidence="2" id="KW-0143">Chaperone</keyword>
<dbReference type="PANTHER" id="PTHR13932:SF5">
    <property type="entry name" value="RADICAL S-ADENOSYL METHIONINE DOMAIN-CONTAINING PROTEIN 1, MITOCHONDRIAL"/>
    <property type="match status" value="1"/>
</dbReference>
<dbReference type="InterPro" id="IPR023404">
    <property type="entry name" value="rSAM_horseshoe"/>
</dbReference>
<accession>A0A1Q2LIA7</accession>
<dbReference type="PANTHER" id="PTHR13932">
    <property type="entry name" value="COPROPORPHYRINIGEN III OXIDASE"/>
    <property type="match status" value="1"/>
</dbReference>
<gene>
    <name evidence="4" type="ORF">XJ32_08485</name>
</gene>
<dbReference type="SUPFAM" id="SSF102114">
    <property type="entry name" value="Radical SAM enzymes"/>
    <property type="match status" value="1"/>
</dbReference>
<dbReference type="CDD" id="cd01335">
    <property type="entry name" value="Radical_SAM"/>
    <property type="match status" value="1"/>
</dbReference>
<dbReference type="Gene3D" id="3.80.30.20">
    <property type="entry name" value="tm_1862 like domain"/>
    <property type="match status" value="1"/>
</dbReference>
<dbReference type="InterPro" id="IPR058240">
    <property type="entry name" value="rSAM_sf"/>
</dbReference>
<dbReference type="SFLD" id="SFLDF00562">
    <property type="entry name" value="HemN-like__clustered_with_heat"/>
    <property type="match status" value="1"/>
</dbReference>
<evidence type="ECO:0000313" key="5">
    <source>
        <dbReference type="Proteomes" id="UP000188298"/>
    </source>
</evidence>